<feature type="signal peptide" evidence="1">
    <location>
        <begin position="1"/>
        <end position="22"/>
    </location>
</feature>
<organism evidence="2 3">
    <name type="scientific">Fibrisoma limi BUZ 3</name>
    <dbReference type="NCBI Taxonomy" id="1185876"/>
    <lineage>
        <taxon>Bacteria</taxon>
        <taxon>Pseudomonadati</taxon>
        <taxon>Bacteroidota</taxon>
        <taxon>Cytophagia</taxon>
        <taxon>Cytophagales</taxon>
        <taxon>Spirosomataceae</taxon>
        <taxon>Fibrisoma</taxon>
    </lineage>
</organism>
<proteinExistence type="predicted"/>
<dbReference type="STRING" id="1185876.BN8_03700"/>
<evidence type="ECO:0000313" key="2">
    <source>
        <dbReference type="EMBL" id="CCH54520.1"/>
    </source>
</evidence>
<accession>I2GKU4</accession>
<reference evidence="2 3" key="1">
    <citation type="journal article" date="2012" name="J. Bacteriol.">
        <title>Genome Sequence of the Filamentous Bacterium Fibrisoma limi BUZ 3T.</title>
        <authorList>
            <person name="Filippini M."/>
            <person name="Qi W."/>
            <person name="Jaenicke S."/>
            <person name="Goesmann A."/>
            <person name="Smits T.H."/>
            <person name="Bagheri H.C."/>
        </authorList>
    </citation>
    <scope>NUCLEOTIDE SEQUENCE [LARGE SCALE GENOMIC DNA]</scope>
    <source>
        <strain evidence="3">BUZ 3T</strain>
    </source>
</reference>
<name>I2GKU4_9BACT</name>
<dbReference type="EMBL" id="CAIT01000007">
    <property type="protein sequence ID" value="CCH54520.1"/>
    <property type="molecule type" value="Genomic_DNA"/>
</dbReference>
<keyword evidence="3" id="KW-1185">Reference proteome</keyword>
<protein>
    <recommendedName>
        <fullName evidence="4">Lipoprotein</fullName>
    </recommendedName>
</protein>
<feature type="chain" id="PRO_5003659980" description="Lipoprotein" evidence="1">
    <location>
        <begin position="23"/>
        <end position="246"/>
    </location>
</feature>
<dbReference type="Proteomes" id="UP000009309">
    <property type="component" value="Unassembled WGS sequence"/>
</dbReference>
<sequence length="246" mass="27870">MGKLFILFTYLSIALSSSCAFSTCIVIYRTDKEIIVGADSRRLAFVFNEKTNQFRDVTFDNFCKIRHQGSINYAVAGFNDDLLHEVAMQASKGKNDLAKVAADYIKLLTPRLEASAEAFRRQDINKYKERFQEPAIADVAFFGFDKGKPVVIYLMFLITTPPNQPVRIRSEYKVDQHVTLLGVFGEIVKMPFNNVMAELKKNPVTAIRRFIGLENKANPMWVGGPIDVMRVNVQGRTWVAKKKICG</sequence>
<comment type="caution">
    <text evidence="2">The sequence shown here is derived from an EMBL/GenBank/DDBJ whole genome shotgun (WGS) entry which is preliminary data.</text>
</comment>
<dbReference type="AlphaFoldDB" id="I2GKU4"/>
<keyword evidence="1" id="KW-0732">Signal</keyword>
<dbReference type="PROSITE" id="PS51257">
    <property type="entry name" value="PROKAR_LIPOPROTEIN"/>
    <property type="match status" value="1"/>
</dbReference>
<evidence type="ECO:0008006" key="4">
    <source>
        <dbReference type="Google" id="ProtNLM"/>
    </source>
</evidence>
<gene>
    <name evidence="2" type="ORF">BN8_03700</name>
</gene>
<evidence type="ECO:0000256" key="1">
    <source>
        <dbReference type="SAM" id="SignalP"/>
    </source>
</evidence>
<evidence type="ECO:0000313" key="3">
    <source>
        <dbReference type="Proteomes" id="UP000009309"/>
    </source>
</evidence>